<proteinExistence type="predicted"/>
<reference evidence="1" key="1">
    <citation type="submission" date="2021-03" db="EMBL/GenBank/DDBJ databases">
        <title>Antimicrobial resistance genes in bacteria isolated from Japanese honey, and their potential for conferring macrolide and lincosamide resistance in the American foulbrood pathogen Paenibacillus larvae.</title>
        <authorList>
            <person name="Okamoto M."/>
            <person name="Kumagai M."/>
            <person name="Kanamori H."/>
            <person name="Takamatsu D."/>
        </authorList>
    </citation>
    <scope>NUCLEOTIDE SEQUENCE</scope>
    <source>
        <strain evidence="1">J40TS1</strain>
    </source>
</reference>
<evidence type="ECO:0000313" key="1">
    <source>
        <dbReference type="EMBL" id="GIP16451.1"/>
    </source>
</evidence>
<dbReference type="RefSeq" id="WP_213514718.1">
    <property type="nucleotide sequence ID" value="NZ_BOSE01000003.1"/>
</dbReference>
<dbReference type="Proteomes" id="UP000683139">
    <property type="component" value="Unassembled WGS sequence"/>
</dbReference>
<comment type="caution">
    <text evidence="1">The sequence shown here is derived from an EMBL/GenBank/DDBJ whole genome shotgun (WGS) entry which is preliminary data.</text>
</comment>
<name>A0A919YSD6_9BACL</name>
<dbReference type="Pfam" id="PF14070">
    <property type="entry name" value="YjfB_motility"/>
    <property type="match status" value="1"/>
</dbReference>
<sequence>MDVAAASISNSLTSVKQEVSISLLKKSMDVNKDIASQLITKVLEGSLDPNLGKQLDIRV</sequence>
<protein>
    <recommendedName>
        <fullName evidence="3">Motility protein</fullName>
    </recommendedName>
</protein>
<keyword evidence="2" id="KW-1185">Reference proteome</keyword>
<dbReference type="InterPro" id="IPR025906">
    <property type="entry name" value="YjfB_motility"/>
</dbReference>
<gene>
    <name evidence="1" type="ORF">J40TS1_20930</name>
</gene>
<dbReference type="EMBL" id="BOSE01000003">
    <property type="protein sequence ID" value="GIP16451.1"/>
    <property type="molecule type" value="Genomic_DNA"/>
</dbReference>
<organism evidence="1 2">
    <name type="scientific">Paenibacillus montaniterrae</name>
    <dbReference type="NCBI Taxonomy" id="429341"/>
    <lineage>
        <taxon>Bacteria</taxon>
        <taxon>Bacillati</taxon>
        <taxon>Bacillota</taxon>
        <taxon>Bacilli</taxon>
        <taxon>Bacillales</taxon>
        <taxon>Paenibacillaceae</taxon>
        <taxon>Paenibacillus</taxon>
    </lineage>
</organism>
<dbReference type="AlphaFoldDB" id="A0A919YSD6"/>
<evidence type="ECO:0000313" key="2">
    <source>
        <dbReference type="Proteomes" id="UP000683139"/>
    </source>
</evidence>
<evidence type="ECO:0008006" key="3">
    <source>
        <dbReference type="Google" id="ProtNLM"/>
    </source>
</evidence>
<accession>A0A919YSD6</accession>